<organism evidence="2 3">
    <name type="scientific">Calocera cornea HHB12733</name>
    <dbReference type="NCBI Taxonomy" id="1353952"/>
    <lineage>
        <taxon>Eukaryota</taxon>
        <taxon>Fungi</taxon>
        <taxon>Dikarya</taxon>
        <taxon>Basidiomycota</taxon>
        <taxon>Agaricomycotina</taxon>
        <taxon>Dacrymycetes</taxon>
        <taxon>Dacrymycetales</taxon>
        <taxon>Dacrymycetaceae</taxon>
        <taxon>Calocera</taxon>
    </lineage>
</organism>
<feature type="chain" id="PRO_5007856360" description="Secreted protein" evidence="1">
    <location>
        <begin position="28"/>
        <end position="272"/>
    </location>
</feature>
<reference evidence="2 3" key="1">
    <citation type="journal article" date="2016" name="Mol. Biol. Evol.">
        <title>Comparative Genomics of Early-Diverging Mushroom-Forming Fungi Provides Insights into the Origins of Lignocellulose Decay Capabilities.</title>
        <authorList>
            <person name="Nagy L.G."/>
            <person name="Riley R."/>
            <person name="Tritt A."/>
            <person name="Adam C."/>
            <person name="Daum C."/>
            <person name="Floudas D."/>
            <person name="Sun H."/>
            <person name="Yadav J.S."/>
            <person name="Pangilinan J."/>
            <person name="Larsson K.H."/>
            <person name="Matsuura K."/>
            <person name="Barry K."/>
            <person name="Labutti K."/>
            <person name="Kuo R."/>
            <person name="Ohm R.A."/>
            <person name="Bhattacharya S.S."/>
            <person name="Shirouzu T."/>
            <person name="Yoshinaga Y."/>
            <person name="Martin F.M."/>
            <person name="Grigoriev I.V."/>
            <person name="Hibbett D.S."/>
        </authorList>
    </citation>
    <scope>NUCLEOTIDE SEQUENCE [LARGE SCALE GENOMIC DNA]</scope>
    <source>
        <strain evidence="2 3">HHB12733</strain>
    </source>
</reference>
<accession>A0A165D2X4</accession>
<dbReference type="InParanoid" id="A0A165D2X4"/>
<proteinExistence type="predicted"/>
<feature type="signal peptide" evidence="1">
    <location>
        <begin position="1"/>
        <end position="27"/>
    </location>
</feature>
<dbReference type="EMBL" id="KV424083">
    <property type="protein sequence ID" value="KZT51959.1"/>
    <property type="molecule type" value="Genomic_DNA"/>
</dbReference>
<name>A0A165D2X4_9BASI</name>
<evidence type="ECO:0000256" key="1">
    <source>
        <dbReference type="SAM" id="SignalP"/>
    </source>
</evidence>
<evidence type="ECO:0000313" key="3">
    <source>
        <dbReference type="Proteomes" id="UP000076842"/>
    </source>
</evidence>
<evidence type="ECO:0008006" key="4">
    <source>
        <dbReference type="Google" id="ProtNLM"/>
    </source>
</evidence>
<protein>
    <recommendedName>
        <fullName evidence="4">Secreted protein</fullName>
    </recommendedName>
</protein>
<evidence type="ECO:0000313" key="2">
    <source>
        <dbReference type="EMBL" id="KZT51959.1"/>
    </source>
</evidence>
<dbReference type="AlphaFoldDB" id="A0A165D2X4"/>
<dbReference type="Proteomes" id="UP000076842">
    <property type="component" value="Unassembled WGS sequence"/>
</dbReference>
<keyword evidence="1" id="KW-0732">Signal</keyword>
<keyword evidence="3" id="KW-1185">Reference proteome</keyword>
<sequence length="272" mass="29956">MLEMATLLLVKPITVLLFGPRSEGTQAKSCGKRKAKHIGCGSQGHREGANKCRKRATHIETLHAHNLFPHCYVAGDHHHGLVWLGLCFQVHAGKPRGSRVCQVLRCIGPTITIFPITPRIKSASQEWTRSTGTSVTRQRALAAYSAHGPPVLAILGTCRLTLHSCTSLIIPGDRARILSYVFYVLGSLRFGSHAMRPFRRRDARHHLRPRTVAGLATLFQRDALLLRSDVGIRARGASAPLWASQQSQFYRSIAGRTAGSRRARGSFTCDRG</sequence>
<gene>
    <name evidence="2" type="ORF">CALCODRAFT_109459</name>
</gene>